<sequence length="202" mass="21640">MLVLASASPRRLALLEQVGLKPDALLPADLDETPLKGERPRDLSRRLAREKAQAARIGAAARPDLEGCYIVAADTVVAVGRRILPKAEIVDEAAACLRLLSGRAHRVYTSVALVTPGGAVRERVVETRLRFKRLSTEDIETYLASGEWRGKAGGYAIQGIAGSFVVKLVGSYSAVVGLPLHETVNLLGGEGFPVRFGWMNVG</sequence>
<evidence type="ECO:0000256" key="3">
    <source>
        <dbReference type="ARBA" id="ARBA00023080"/>
    </source>
</evidence>
<comment type="catalytic activity">
    <reaction evidence="4">
        <text>UTP + H2O = UMP + diphosphate + H(+)</text>
        <dbReference type="Rhea" id="RHEA:29395"/>
        <dbReference type="ChEBI" id="CHEBI:15377"/>
        <dbReference type="ChEBI" id="CHEBI:15378"/>
        <dbReference type="ChEBI" id="CHEBI:33019"/>
        <dbReference type="ChEBI" id="CHEBI:46398"/>
        <dbReference type="ChEBI" id="CHEBI:57865"/>
        <dbReference type="EC" id="3.6.1.9"/>
    </reaction>
</comment>
<dbReference type="EMBL" id="JBHSLU010000063">
    <property type="protein sequence ID" value="MFC5507327.1"/>
    <property type="molecule type" value="Genomic_DNA"/>
</dbReference>
<comment type="function">
    <text evidence="4">Nucleoside triphosphate pyrophosphatase that hydrolyzes dTTP and UTP. May have a dual role in cell division arrest and in preventing the incorporation of modified nucleotides into cellular nucleic acids.</text>
</comment>
<dbReference type="InterPro" id="IPR003697">
    <property type="entry name" value="Maf-like"/>
</dbReference>
<feature type="active site" description="Proton acceptor" evidence="4">
    <location>
        <position position="74"/>
    </location>
</feature>
<comment type="catalytic activity">
    <reaction evidence="4">
        <text>dTTP + H2O = dTMP + diphosphate + H(+)</text>
        <dbReference type="Rhea" id="RHEA:28534"/>
        <dbReference type="ChEBI" id="CHEBI:15377"/>
        <dbReference type="ChEBI" id="CHEBI:15378"/>
        <dbReference type="ChEBI" id="CHEBI:33019"/>
        <dbReference type="ChEBI" id="CHEBI:37568"/>
        <dbReference type="ChEBI" id="CHEBI:63528"/>
        <dbReference type="EC" id="3.6.1.9"/>
    </reaction>
</comment>
<comment type="similarity">
    <text evidence="4">Belongs to the Maf family. YhdE subfamily.</text>
</comment>
<keyword evidence="2 4" id="KW-0378">Hydrolase</keyword>
<dbReference type="HAMAP" id="MF_00528">
    <property type="entry name" value="Maf"/>
    <property type="match status" value="1"/>
</dbReference>
<dbReference type="SUPFAM" id="SSF52972">
    <property type="entry name" value="ITPase-like"/>
    <property type="match status" value="1"/>
</dbReference>
<dbReference type="Gene3D" id="3.90.950.10">
    <property type="match status" value="1"/>
</dbReference>
<evidence type="ECO:0000313" key="6">
    <source>
        <dbReference type="Proteomes" id="UP001596060"/>
    </source>
</evidence>
<protein>
    <recommendedName>
        <fullName evidence="4">dTTP/UTP pyrophosphatase</fullName>
        <shortName evidence="4">dTTPase/UTPase</shortName>
        <ecNumber evidence="4">3.6.1.9</ecNumber>
    </recommendedName>
    <alternativeName>
        <fullName evidence="4">Nucleoside triphosphate pyrophosphatase</fullName>
    </alternativeName>
    <alternativeName>
        <fullName evidence="4">Nucleotide pyrophosphatase</fullName>
        <shortName evidence="4">Nucleotide PPase</shortName>
    </alternativeName>
</protein>
<dbReference type="PANTHER" id="PTHR43213:SF5">
    <property type="entry name" value="BIFUNCTIONAL DTTP_UTP PYROPHOSPHATASE_METHYLTRANSFERASE PROTEIN-RELATED"/>
    <property type="match status" value="1"/>
</dbReference>
<keyword evidence="4" id="KW-0963">Cytoplasm</keyword>
<comment type="caution">
    <text evidence="5">The sequence shown here is derived from an EMBL/GenBank/DDBJ whole genome shotgun (WGS) entry which is preliminary data.</text>
</comment>
<gene>
    <name evidence="5" type="ORF">ACFPN9_18970</name>
</gene>
<evidence type="ECO:0000256" key="1">
    <source>
        <dbReference type="ARBA" id="ARBA00001968"/>
    </source>
</evidence>
<comment type="cofactor">
    <cofactor evidence="1 4">
        <name>a divalent metal cation</name>
        <dbReference type="ChEBI" id="CHEBI:60240"/>
    </cofactor>
</comment>
<evidence type="ECO:0000256" key="4">
    <source>
        <dbReference type="HAMAP-Rule" id="MF_00528"/>
    </source>
</evidence>
<dbReference type="EC" id="3.6.1.9" evidence="4"/>
<feature type="site" description="Important for substrate specificity" evidence="4">
    <location>
        <position position="75"/>
    </location>
</feature>
<feature type="site" description="Important for substrate specificity" evidence="4">
    <location>
        <position position="10"/>
    </location>
</feature>
<evidence type="ECO:0000313" key="5">
    <source>
        <dbReference type="EMBL" id="MFC5507327.1"/>
    </source>
</evidence>
<reference evidence="6" key="1">
    <citation type="journal article" date="2019" name="Int. J. Syst. Evol. Microbiol.">
        <title>The Global Catalogue of Microorganisms (GCM) 10K type strain sequencing project: providing services to taxonomists for standard genome sequencing and annotation.</title>
        <authorList>
            <consortium name="The Broad Institute Genomics Platform"/>
            <consortium name="The Broad Institute Genome Sequencing Center for Infectious Disease"/>
            <person name="Wu L."/>
            <person name="Ma J."/>
        </authorList>
    </citation>
    <scope>NUCLEOTIDE SEQUENCE [LARGE SCALE GENOMIC DNA]</scope>
    <source>
        <strain evidence="6">CCUG 43117</strain>
    </source>
</reference>
<dbReference type="PIRSF" id="PIRSF006305">
    <property type="entry name" value="Maf"/>
    <property type="match status" value="1"/>
</dbReference>
<dbReference type="Pfam" id="PF02545">
    <property type="entry name" value="Maf"/>
    <property type="match status" value="1"/>
</dbReference>
<dbReference type="Proteomes" id="UP001596060">
    <property type="component" value="Unassembled WGS sequence"/>
</dbReference>
<dbReference type="RefSeq" id="WP_066725227.1">
    <property type="nucleotide sequence ID" value="NZ_JBHSLU010000063.1"/>
</dbReference>
<evidence type="ECO:0000256" key="2">
    <source>
        <dbReference type="ARBA" id="ARBA00022801"/>
    </source>
</evidence>
<dbReference type="CDD" id="cd00555">
    <property type="entry name" value="Maf"/>
    <property type="match status" value="1"/>
</dbReference>
<organism evidence="5 6">
    <name type="scientific">Bosea massiliensis</name>
    <dbReference type="NCBI Taxonomy" id="151419"/>
    <lineage>
        <taxon>Bacteria</taxon>
        <taxon>Pseudomonadati</taxon>
        <taxon>Pseudomonadota</taxon>
        <taxon>Alphaproteobacteria</taxon>
        <taxon>Hyphomicrobiales</taxon>
        <taxon>Boseaceae</taxon>
        <taxon>Bosea</taxon>
    </lineage>
</organism>
<feature type="site" description="Important for substrate specificity" evidence="4">
    <location>
        <position position="158"/>
    </location>
</feature>
<dbReference type="InterPro" id="IPR029001">
    <property type="entry name" value="ITPase-like_fam"/>
</dbReference>
<accession>A0ABW0P5H0</accession>
<comment type="caution">
    <text evidence="4">Lacks conserved residue(s) required for the propagation of feature annotation.</text>
</comment>
<proteinExistence type="inferred from homology"/>
<comment type="subcellular location">
    <subcellularLocation>
        <location evidence="4">Cytoplasm</location>
    </subcellularLocation>
</comment>
<dbReference type="NCBIfam" id="TIGR00172">
    <property type="entry name" value="maf"/>
    <property type="match status" value="1"/>
</dbReference>
<keyword evidence="3 4" id="KW-0546">Nucleotide metabolism</keyword>
<keyword evidence="6" id="KW-1185">Reference proteome</keyword>
<dbReference type="PANTHER" id="PTHR43213">
    <property type="entry name" value="BIFUNCTIONAL DTTP/UTP PYROPHOSPHATASE/METHYLTRANSFERASE PROTEIN-RELATED"/>
    <property type="match status" value="1"/>
</dbReference>
<dbReference type="NCBIfam" id="NF002401">
    <property type="entry name" value="PRK01441.1"/>
    <property type="match status" value="1"/>
</dbReference>
<name>A0ABW0P5H0_9HYPH</name>